<dbReference type="PANTHER" id="PTHR12389:SF0">
    <property type="entry name" value="E3 UBIQUITIN-PROTEIN LIGASE LISTERIN"/>
    <property type="match status" value="1"/>
</dbReference>
<accession>A0A9P5RZM7</accession>
<evidence type="ECO:0000256" key="3">
    <source>
        <dbReference type="ARBA" id="ARBA00004906"/>
    </source>
</evidence>
<feature type="compositionally biased region" description="Acidic residues" evidence="17">
    <location>
        <begin position="892"/>
        <end position="929"/>
    </location>
</feature>
<evidence type="ECO:0000256" key="8">
    <source>
        <dbReference type="ARBA" id="ARBA00022679"/>
    </source>
</evidence>
<comment type="function">
    <text evidence="14">E3 ubiquitin-protein ligase component of the ribosome quality control complex (RQC), a ribosome-associated complex that mediates ubiquitination and extraction of incompletely synthesized nascent chains for proteasomal degradation. Mediates ubiquitination of proteins derived from mRNAs lacking stop codons (non-stop proteins) and other translation arrest products induced by poly-lysine sequences and tandem rare codons. Ubiquitination leads to CDC48 recruitment for extraction and degradation of the incomplete translation product. May indirectly play a role in chromatin function and transcription.</text>
</comment>
<dbReference type="InterPro" id="IPR054478">
    <property type="entry name" value="LTN1_UBC"/>
</dbReference>
<dbReference type="GO" id="GO:0072344">
    <property type="term" value="P:rescue of stalled ribosome"/>
    <property type="evidence" value="ECO:0007669"/>
    <property type="project" value="TreeGrafter"/>
</dbReference>
<feature type="region of interest" description="Disordered" evidence="17">
    <location>
        <begin position="319"/>
        <end position="379"/>
    </location>
</feature>
<evidence type="ECO:0000256" key="7">
    <source>
        <dbReference type="ARBA" id="ARBA00022490"/>
    </source>
</evidence>
<name>A0A9P5RZM7_9FUNG</name>
<evidence type="ECO:0000256" key="14">
    <source>
        <dbReference type="ARBA" id="ARBA00055150"/>
    </source>
</evidence>
<dbReference type="PANTHER" id="PTHR12389">
    <property type="entry name" value="ZINC FINGER PROTEIN 294"/>
    <property type="match status" value="1"/>
</dbReference>
<evidence type="ECO:0000256" key="2">
    <source>
        <dbReference type="ARBA" id="ARBA00004514"/>
    </source>
</evidence>
<feature type="region of interest" description="Disordered" evidence="17">
    <location>
        <begin position="199"/>
        <end position="227"/>
    </location>
</feature>
<dbReference type="SMART" id="SM00384">
    <property type="entry name" value="AT_hook"/>
    <property type="match status" value="3"/>
</dbReference>
<feature type="region of interest" description="Disordered" evidence="17">
    <location>
        <begin position="630"/>
        <end position="667"/>
    </location>
</feature>
<evidence type="ECO:0000256" key="17">
    <source>
        <dbReference type="SAM" id="MobiDB-lite"/>
    </source>
</evidence>
<dbReference type="SUPFAM" id="SSF57850">
    <property type="entry name" value="RING/U-box"/>
    <property type="match status" value="1"/>
</dbReference>
<dbReference type="InterPro" id="IPR039804">
    <property type="entry name" value="RING-CH-C4HC3_LTN1"/>
</dbReference>
<gene>
    <name evidence="19" type="ORF">BG015_007125</name>
</gene>
<feature type="coiled-coil region" evidence="16">
    <location>
        <begin position="2039"/>
        <end position="2066"/>
    </location>
</feature>
<dbReference type="InterPro" id="IPR011016">
    <property type="entry name" value="Znf_RING-CH"/>
</dbReference>
<feature type="compositionally biased region" description="Low complexity" evidence="17">
    <location>
        <begin position="1254"/>
        <end position="1275"/>
    </location>
</feature>
<dbReference type="OrthoDB" id="6108at2759"/>
<feature type="compositionally biased region" description="Acidic residues" evidence="17">
    <location>
        <begin position="241"/>
        <end position="256"/>
    </location>
</feature>
<comment type="caution">
    <text evidence="19">The sequence shown here is derived from an EMBL/GenBank/DDBJ whole genome shotgun (WGS) entry which is preliminary data.</text>
</comment>
<evidence type="ECO:0000256" key="6">
    <source>
        <dbReference type="ARBA" id="ARBA00017157"/>
    </source>
</evidence>
<organism evidence="19 20">
    <name type="scientific">Linnemannia schmuckeri</name>
    <dbReference type="NCBI Taxonomy" id="64567"/>
    <lineage>
        <taxon>Eukaryota</taxon>
        <taxon>Fungi</taxon>
        <taxon>Fungi incertae sedis</taxon>
        <taxon>Mucoromycota</taxon>
        <taxon>Mortierellomycotina</taxon>
        <taxon>Mortierellomycetes</taxon>
        <taxon>Mortierellales</taxon>
        <taxon>Mortierellaceae</taxon>
        <taxon>Linnemannia</taxon>
    </lineage>
</organism>
<dbReference type="InterPro" id="IPR011989">
    <property type="entry name" value="ARM-like"/>
</dbReference>
<feature type="region of interest" description="Disordered" evidence="17">
    <location>
        <begin position="1252"/>
        <end position="1275"/>
    </location>
</feature>
<comment type="subcellular location">
    <subcellularLocation>
        <location evidence="2">Cytoplasm</location>
        <location evidence="2">Cytosol</location>
    </subcellularLocation>
</comment>
<comment type="pathway">
    <text evidence="3">Protein modification; protein ubiquitination.</text>
</comment>
<feature type="compositionally biased region" description="Basic residues" evidence="17">
    <location>
        <begin position="345"/>
        <end position="355"/>
    </location>
</feature>
<dbReference type="GO" id="GO:0008270">
    <property type="term" value="F:zinc ion binding"/>
    <property type="evidence" value="ECO:0007669"/>
    <property type="project" value="UniProtKB-KW"/>
</dbReference>
<dbReference type="GO" id="GO:0061630">
    <property type="term" value="F:ubiquitin protein ligase activity"/>
    <property type="evidence" value="ECO:0007669"/>
    <property type="project" value="UniProtKB-EC"/>
</dbReference>
<dbReference type="SMART" id="SM00184">
    <property type="entry name" value="RING"/>
    <property type="match status" value="1"/>
</dbReference>
<evidence type="ECO:0000256" key="5">
    <source>
        <dbReference type="ARBA" id="ARBA00012483"/>
    </source>
</evidence>
<evidence type="ECO:0000256" key="1">
    <source>
        <dbReference type="ARBA" id="ARBA00000900"/>
    </source>
</evidence>
<feature type="compositionally biased region" description="Polar residues" evidence="17">
    <location>
        <begin position="933"/>
        <end position="947"/>
    </location>
</feature>
<dbReference type="GO" id="GO:0043023">
    <property type="term" value="F:ribosomal large subunit binding"/>
    <property type="evidence" value="ECO:0007669"/>
    <property type="project" value="TreeGrafter"/>
</dbReference>
<dbReference type="Pfam" id="PF22958">
    <property type="entry name" value="Ltn1_1st"/>
    <property type="match status" value="1"/>
</dbReference>
<evidence type="ECO:0000259" key="18">
    <source>
        <dbReference type="PROSITE" id="PS50089"/>
    </source>
</evidence>
<dbReference type="GO" id="GO:1990112">
    <property type="term" value="C:RQC complex"/>
    <property type="evidence" value="ECO:0007669"/>
    <property type="project" value="InterPro"/>
</dbReference>
<feature type="compositionally biased region" description="Acidic residues" evidence="17">
    <location>
        <begin position="1002"/>
        <end position="1016"/>
    </location>
</feature>
<evidence type="ECO:0000256" key="10">
    <source>
        <dbReference type="ARBA" id="ARBA00022737"/>
    </source>
</evidence>
<dbReference type="GO" id="GO:0005829">
    <property type="term" value="C:cytosol"/>
    <property type="evidence" value="ECO:0007669"/>
    <property type="project" value="UniProtKB-SubCell"/>
</dbReference>
<dbReference type="InterPro" id="IPR039795">
    <property type="entry name" value="LTN1/Rkr1"/>
</dbReference>
<dbReference type="Pfam" id="PF22999">
    <property type="entry name" value="LTN1_E3_ligase_6th"/>
    <property type="match status" value="1"/>
</dbReference>
<feature type="compositionally biased region" description="Low complexity" evidence="17">
    <location>
        <begin position="257"/>
        <end position="274"/>
    </location>
</feature>
<sequence length="3055" mass="338467">MKSGRVEGKLQEQRPRARRRLSKGSTKNSEKEYDISEAQSSGGNQGATESMEGVGQEVGANDTPGSHIDQDDSTAEKTVTVEQDQIDLVPSWVAKRYSQLSVRPPLPSVMARKYELWKNDLDFVAERNVYWGTAAPRLADRRSESHQPQAHEVGQEEEDSLSCVPCLAQGRECSKDRPICTQCQCQSEDDVAPTAEKAPTMCSYHDDRTSVSDSRRQSPKRKKRRNLEANLAVAVEYLDSGLDESENEELSNDDPSNDNPSNDNPSNDGPSNDGLSNDGPWKVGVQGERDPDEEAESAVKESARSEWLAKALFAEDEGLGYHGPAKIPRKRGRPWKIPPEEQPVKIRRPVGRPRKVPAGEEPVKIRRPPGRPRKVPTDGVKLYESNALLGSVRSVRQERKAVKIAILKAKLEEKPKDKGKDKSKGKGKDKDKHKDTAKVTPQRREFTTRVMERYLKDTTRKLNALGTWTEVPNTPTGDQEQEGIEVAADVGVKDESDEETATPAISKYKEQIASTFRPWIAQKYEKVIPSACDLPDTSLLQALHYYASYYYTHVSPSPDMFEAMDLTSHIALGMIVQEIISDFAFKLGKDSQLEDIQVKVDKLVAAQHGDKWGKDFLKYLESRVADGPLLPKQPAKKRRYSGSVDGSAESPYESDSNTNVSGDEDMSHDAQTWDELEELRRTTTSLGVRTVKELVNRTRFDISVEEALEINNLDGEKTSGRFSTSSLYKDSDLDSSDDSDANSTRAGDGGWMTQSTLKSVKETPFRITLGSDSESSLSDKEDTKMPARNSKRSTTGGSEMGSFDDGNMPEIDFSPSILTQLSNNRFGSQLVFGLDDSSSDNDNGSAELDGPTMVRSQVLQEDSDESSADEGGSSESDSEQEVAATGDKAEKEEDEEKEEEDEEEKEDKKEEDDEDSNSDEDESIQENAEDAYGTSNNDDFSPSMLTQVSATVFGSTSKFNQEEPSSEEDDFFNLSSGRFVVQSQVVQDDSDASSSEVQEVGFESDSEQEDEEDEEKGIDATKDTEENESTKEYHFEDDLAAENKKDNRPIKGAHTEDNKEKKEEEEEEEVFETNGASNYEEDNAEPNELPEHLSEREAEESDAEMKAVEEDIEAETIVKSSTREESQAGSKADVDMDSDEEDQGETSQPVYTTVNATRFGSQFSTRYNADDDYDSEEEGAAYGGTQSQVVYDDSTSSEEENVQSSSDEESLRAAELSSASSTGSSLPMSQLGGFAQFATPAFSASSTYVASTAPRSAPSNRSGSSSPSLSSSGSPAFGGLDTDVVNVISNGELSMIIKRLMSKRDTTTKVRALEDLEKWVRAQPEDDDSGSSAACQEAIGPWIKLYLKLTTDVDRRVRLMTNNVHLLLVKRVKKKLAPYLKEVIAAWIGTFFDPTRDVARVAVEAFKSAFPDNKREQVISFCLQDMIYYISEILLNKTPETLSDPRFNTKEEMDTRYARVASSSLYTLGYIIETLSPEALEKHAGDIGQFLDEAKLWSFFGHGNPLVRRASYNMLRTVTTKAPSLVKTRLNIVSKYLFPAAFSDKDTTTHGDMWDAVLVFTKAFPESWTIIADKKPTMSLFAGFLKAAGYGSATATYRSILPLIASWGDESVLGKNGTGFPFTKDFFDHFWKGLESPNIDKETGSILLFIEAYLECLVYFTVRFSKSETTKQGQDAALAAFVALNKTFMTLADNGKISAKFAQSEQGIAKKISTHLVRLLTIPSVSERASVDIWQPTVEAMSPIVSSETNDVYVKRGKRAILLLGQIGSLAHEKQDKALTELTEKAADQLVQIVATQCSGTQSFGPSQLLSSLAVHFEVVVFSNPASQKAMHDFFELQFADMLLTSEDQDSSNDGVSQGGESLPHLLDLFAGYLGNTKEQDQSTCIWQQVMTKVLKETDESTNQVRQSVILRGLLDRTSVVPPTINLKLGAINDFVTTIVVDQKYKESKSFEDLVAGALCSNAIIPDILKLEAFDTLSQRLDLFVSDVMGAQAMGKYAEASAILAITLKSLSYIVPLSIENNAVVPLKQVAKAVFDLSCQSEEHLSEAAQQNLDELQRLSEKSEDIQFFLRECLTDHICDCIQNLQRFTSPEDLAAQAQKLADLFNLSDITDRFGLLNAFFFDKNHWNSLYKTLSATGAHRSLVMLDPVVEAYYADTKTQHVSVSDHSNIRYDSFGLSAYGRLALFTYELLKKEDVMVSLFLSFPETMTWVMGELLKVRQGCLDAFQTPSSEAGVFYSPNLHKDSNDVVFRTLLRELGSMVTSWITQALEENWESQLIEVLTKGPQAKVTSTDDVDDESGCNPAYFAREALLEQDGFKERVLADVVDALAQSDSSDISPANAKGWCQLLKSESLIALRKRLENTTEFTNLLNQWVTTPVRPNELTVQNTETVRRLSLLVAALMGPTDEEPSINLPQLRAMNLLQSIRRWFSDSDVLQTFNNQDELLVHSLVLRLFRALAFQVQELPGAHWEMMFGQITVVFEGLSETDSTPFGMLVLERACRLTLTLIELGQEEADIMNAWEEHSEGILIRAMRVIGREESALEAASLKMNRPVRQYLKVLSQVCGHASDKLVLAHGSVAEQCRMLMEPLTSLQMLAYKQLQTILIEQVQTLSIQLELKVPTSPAVDPVEDETADDPIAVSVLVEDKMTEPKFPASLWAIISSPPSGFPAMDVDVDADDEKNLKEEFSLLSTGTSYHDEDDDEEYGVGAGVAAKSETITSHAVLGYLLAWKLAFAIFENTVSDIPTYAVKSRLVEQLRTSSAMNEFLPYLFHLLGIRSASSLVNDSSSASQTASLASNDTQAVELFDLSRWDITEYQVAGFDLSSPEIGFPLFAGHLYYTCLANVPSLVRIWWTECKLRQLSIAVESLTERFFSPLLITRELNSLVKAQQAPAQGGNAAAAAALSGVTDDLNALQIKTSKATSEVTASFQIDEATMEIVIRLPTNFPLRQVEVEGLQRVGVKEARWRAWLLAVAGVIAAQNGSLIDALSLFRRNVGLHFEGVEDCTICYSIVSLQDRSLPNKTCKTCKHRFHASCLYKWFRTSNSSSCPLCRTLW</sequence>
<dbReference type="Proteomes" id="UP000748756">
    <property type="component" value="Unassembled WGS sequence"/>
</dbReference>
<feature type="region of interest" description="Disordered" evidence="17">
    <location>
        <begin position="834"/>
        <end position="947"/>
    </location>
</feature>
<dbReference type="EC" id="2.3.2.27" evidence="5"/>
<feature type="compositionally biased region" description="Basic residues" evidence="17">
    <location>
        <begin position="365"/>
        <end position="374"/>
    </location>
</feature>
<evidence type="ECO:0000313" key="19">
    <source>
        <dbReference type="EMBL" id="KAF9151057.1"/>
    </source>
</evidence>
<keyword evidence="9" id="KW-0479">Metal-binding</keyword>
<keyword evidence="12" id="KW-0833">Ubl conjugation pathway</keyword>
<evidence type="ECO:0000256" key="13">
    <source>
        <dbReference type="ARBA" id="ARBA00022833"/>
    </source>
</evidence>
<keyword evidence="7" id="KW-0963">Cytoplasm</keyword>
<comment type="catalytic activity">
    <reaction evidence="1">
        <text>S-ubiquitinyl-[E2 ubiquitin-conjugating enzyme]-L-cysteine + [acceptor protein]-L-lysine = [E2 ubiquitin-conjugating enzyme]-L-cysteine + N(6)-ubiquitinyl-[acceptor protein]-L-lysine.</text>
        <dbReference type="EC" id="2.3.2.27"/>
    </reaction>
</comment>
<feature type="compositionally biased region" description="Low complexity" evidence="17">
    <location>
        <begin position="1213"/>
        <end position="1225"/>
    </location>
</feature>
<feature type="compositionally biased region" description="Basic and acidic residues" evidence="17">
    <location>
        <begin position="409"/>
        <end position="442"/>
    </location>
</feature>
<feature type="region of interest" description="Disordered" evidence="17">
    <location>
        <begin position="715"/>
        <end position="811"/>
    </location>
</feature>
<reference evidence="19" key="1">
    <citation type="journal article" date="2020" name="Fungal Divers.">
        <title>Resolving the Mortierellaceae phylogeny through synthesis of multi-gene phylogenetics and phylogenomics.</title>
        <authorList>
            <person name="Vandepol N."/>
            <person name="Liber J."/>
            <person name="Desiro A."/>
            <person name="Na H."/>
            <person name="Kennedy M."/>
            <person name="Barry K."/>
            <person name="Grigoriev I.V."/>
            <person name="Miller A.N."/>
            <person name="O'Donnell K."/>
            <person name="Stajich J.E."/>
            <person name="Bonito G."/>
        </authorList>
    </citation>
    <scope>NUCLEOTIDE SEQUENCE</scope>
    <source>
        <strain evidence="19">NRRL 6426</strain>
    </source>
</reference>
<keyword evidence="16" id="KW-0175">Coiled coil</keyword>
<dbReference type="SUPFAM" id="SSF48371">
    <property type="entry name" value="ARM repeat"/>
    <property type="match status" value="1"/>
</dbReference>
<dbReference type="SMART" id="SM01197">
    <property type="entry name" value="FANCL_C"/>
    <property type="match status" value="1"/>
</dbReference>
<feature type="compositionally biased region" description="Polar residues" evidence="17">
    <location>
        <begin position="37"/>
        <end position="48"/>
    </location>
</feature>
<dbReference type="GO" id="GO:0003677">
    <property type="term" value="F:DNA binding"/>
    <property type="evidence" value="ECO:0007669"/>
    <property type="project" value="InterPro"/>
</dbReference>
<feature type="compositionally biased region" description="Acidic residues" evidence="17">
    <location>
        <begin position="1170"/>
        <end position="1179"/>
    </location>
</feature>
<dbReference type="Gene3D" id="3.30.40.10">
    <property type="entry name" value="Zinc/RING finger domain, C3HC4 (zinc finger)"/>
    <property type="match status" value="1"/>
</dbReference>
<proteinExistence type="inferred from homology"/>
<feature type="region of interest" description="Disordered" evidence="17">
    <location>
        <begin position="1"/>
        <end position="84"/>
    </location>
</feature>
<evidence type="ECO:0000256" key="9">
    <source>
        <dbReference type="ARBA" id="ARBA00022723"/>
    </source>
</evidence>
<feature type="compositionally biased region" description="Basic and acidic residues" evidence="17">
    <location>
        <begin position="1017"/>
        <end position="1062"/>
    </location>
</feature>
<dbReference type="GO" id="GO:1990116">
    <property type="term" value="P:ribosome-associated ubiquitin-dependent protein catabolic process"/>
    <property type="evidence" value="ECO:0007669"/>
    <property type="project" value="InterPro"/>
</dbReference>
<feature type="compositionally biased region" description="Polar residues" evidence="17">
    <location>
        <begin position="1145"/>
        <end position="1167"/>
    </location>
</feature>
<feature type="region of interest" description="Disordered" evidence="17">
    <location>
        <begin position="239"/>
        <end position="304"/>
    </location>
</feature>
<keyword evidence="13" id="KW-0862">Zinc</keyword>
<evidence type="ECO:0000313" key="20">
    <source>
        <dbReference type="Proteomes" id="UP000748756"/>
    </source>
</evidence>
<dbReference type="CDD" id="cd16491">
    <property type="entry name" value="RING-CH-C4HC3_LTN1"/>
    <property type="match status" value="1"/>
</dbReference>
<evidence type="ECO:0000256" key="15">
    <source>
        <dbReference type="PROSITE-ProRule" id="PRU00175"/>
    </source>
</evidence>
<feature type="compositionally biased region" description="Low complexity" evidence="17">
    <location>
        <begin position="983"/>
        <end position="1000"/>
    </location>
</feature>
<keyword evidence="11 15" id="KW-0863">Zinc-finger</keyword>
<feature type="compositionally biased region" description="Basic and acidic residues" evidence="17">
    <location>
        <begin position="204"/>
        <end position="216"/>
    </location>
</feature>
<feature type="domain" description="RING-type" evidence="18">
    <location>
        <begin position="3005"/>
        <end position="3052"/>
    </location>
</feature>
<dbReference type="InterPro" id="IPR054476">
    <property type="entry name" value="Ltn1_N"/>
</dbReference>
<dbReference type="Pfam" id="PF23009">
    <property type="entry name" value="UBC_like"/>
    <property type="match status" value="1"/>
</dbReference>
<dbReference type="Pfam" id="PF13639">
    <property type="entry name" value="zf-RING_2"/>
    <property type="match status" value="1"/>
</dbReference>
<dbReference type="Gene3D" id="1.25.10.10">
    <property type="entry name" value="Leucine-rich Repeat Variant"/>
    <property type="match status" value="1"/>
</dbReference>
<feature type="region of interest" description="Disordered" evidence="17">
    <location>
        <begin position="406"/>
        <end position="442"/>
    </location>
</feature>
<dbReference type="SMART" id="SM00744">
    <property type="entry name" value="RINGv"/>
    <property type="match status" value="1"/>
</dbReference>
<evidence type="ECO:0000256" key="11">
    <source>
        <dbReference type="ARBA" id="ARBA00022771"/>
    </source>
</evidence>
<keyword evidence="20" id="KW-1185">Reference proteome</keyword>
<protein>
    <recommendedName>
        <fullName evidence="6">E3 ubiquitin-protein ligase listerin</fullName>
        <ecNumber evidence="5">2.3.2.27</ecNumber>
    </recommendedName>
</protein>
<dbReference type="PROSITE" id="PS50089">
    <property type="entry name" value="ZF_RING_2"/>
    <property type="match status" value="1"/>
</dbReference>
<comment type="similarity">
    <text evidence="4">Belongs to the LTN1 family.</text>
</comment>
<keyword evidence="10" id="KW-0677">Repeat</keyword>
<dbReference type="InterPro" id="IPR054477">
    <property type="entry name" value="LTN1_E3_ligase_6th"/>
</dbReference>
<evidence type="ECO:0000256" key="16">
    <source>
        <dbReference type="SAM" id="Coils"/>
    </source>
</evidence>
<dbReference type="InterPro" id="IPR017956">
    <property type="entry name" value="AT_hook_DNA-bd_motif"/>
</dbReference>
<dbReference type="FunFam" id="3.30.40.10:FF:000038">
    <property type="entry name" value="E3 ubiquitin-protein ligase listerin"/>
    <property type="match status" value="1"/>
</dbReference>
<dbReference type="InterPro" id="IPR001841">
    <property type="entry name" value="Znf_RING"/>
</dbReference>
<evidence type="ECO:0000256" key="12">
    <source>
        <dbReference type="ARBA" id="ARBA00022786"/>
    </source>
</evidence>
<dbReference type="EMBL" id="JAAAUQ010000356">
    <property type="protein sequence ID" value="KAF9151057.1"/>
    <property type="molecule type" value="Genomic_DNA"/>
</dbReference>
<dbReference type="InterPro" id="IPR013083">
    <property type="entry name" value="Znf_RING/FYVE/PHD"/>
</dbReference>
<evidence type="ECO:0000256" key="4">
    <source>
        <dbReference type="ARBA" id="ARBA00007997"/>
    </source>
</evidence>
<dbReference type="InterPro" id="IPR016024">
    <property type="entry name" value="ARM-type_fold"/>
</dbReference>
<feature type="compositionally biased region" description="Basic and acidic residues" evidence="17">
    <location>
        <begin position="1"/>
        <end position="15"/>
    </location>
</feature>
<feature type="region of interest" description="Disordered" evidence="17">
    <location>
        <begin position="983"/>
        <end position="1225"/>
    </location>
</feature>
<feature type="compositionally biased region" description="Acidic residues" evidence="17">
    <location>
        <begin position="1135"/>
        <end position="1144"/>
    </location>
</feature>
<keyword evidence="8" id="KW-0808">Transferase</keyword>